<protein>
    <submittedName>
        <fullName evidence="2">Uncharacterized protein</fullName>
    </submittedName>
</protein>
<name>E6QP08_9ZZZZ</name>
<dbReference type="AlphaFoldDB" id="E6QP08"/>
<sequence length="75" mass="8749">MNCPYCGTNRFRLSHLRFSDLARILMLRYPIRCRLCRERSYVPIAAAMSIQQLHRKHAAEQSEAATETEATTQKH</sequence>
<comment type="caution">
    <text evidence="2">The sequence shown here is derived from an EMBL/GenBank/DDBJ whole genome shotgun (WGS) entry which is preliminary data.</text>
</comment>
<evidence type="ECO:0000313" key="2">
    <source>
        <dbReference type="EMBL" id="CBI08979.1"/>
    </source>
</evidence>
<evidence type="ECO:0000256" key="1">
    <source>
        <dbReference type="SAM" id="MobiDB-lite"/>
    </source>
</evidence>
<proteinExistence type="predicted"/>
<feature type="region of interest" description="Disordered" evidence="1">
    <location>
        <begin position="56"/>
        <end position="75"/>
    </location>
</feature>
<gene>
    <name evidence="2" type="ORF">CARN6_2513</name>
</gene>
<reference evidence="2" key="1">
    <citation type="submission" date="2009-10" db="EMBL/GenBank/DDBJ databases">
        <title>Diversity of trophic interactions inside an arsenic-rich microbial ecosystem.</title>
        <authorList>
            <person name="Bertin P.N."/>
            <person name="Heinrich-Salmeron A."/>
            <person name="Pelletier E."/>
            <person name="Goulhen-Chollet F."/>
            <person name="Arsene-Ploetze F."/>
            <person name="Gallien S."/>
            <person name="Calteau A."/>
            <person name="Vallenet D."/>
            <person name="Casiot C."/>
            <person name="Chane-Woon-Ming B."/>
            <person name="Giloteaux L."/>
            <person name="Barakat M."/>
            <person name="Bonnefoy V."/>
            <person name="Bruneel O."/>
            <person name="Chandler M."/>
            <person name="Cleiss J."/>
            <person name="Duran R."/>
            <person name="Elbaz-Poulichet F."/>
            <person name="Fonknechten N."/>
            <person name="Lauga B."/>
            <person name="Mornico D."/>
            <person name="Ortet P."/>
            <person name="Schaeffer C."/>
            <person name="Siguier P."/>
            <person name="Alexander Thil Smith A."/>
            <person name="Van Dorsselaer A."/>
            <person name="Weissenbach J."/>
            <person name="Medigue C."/>
            <person name="Le Paslier D."/>
        </authorList>
    </citation>
    <scope>NUCLEOTIDE SEQUENCE</scope>
</reference>
<feature type="compositionally biased region" description="Low complexity" evidence="1">
    <location>
        <begin position="61"/>
        <end position="75"/>
    </location>
</feature>
<dbReference type="EMBL" id="CABQ01000298">
    <property type="protein sequence ID" value="CBI08979.1"/>
    <property type="molecule type" value="Genomic_DNA"/>
</dbReference>
<organism evidence="2">
    <name type="scientific">mine drainage metagenome</name>
    <dbReference type="NCBI Taxonomy" id="410659"/>
    <lineage>
        <taxon>unclassified sequences</taxon>
        <taxon>metagenomes</taxon>
        <taxon>ecological metagenomes</taxon>
    </lineage>
</organism>
<accession>E6QP08</accession>